<dbReference type="GO" id="GO:0003964">
    <property type="term" value="F:RNA-directed DNA polymerase activity"/>
    <property type="evidence" value="ECO:0007669"/>
    <property type="project" value="UniProtKB-KW"/>
</dbReference>
<keyword evidence="6" id="KW-0695">RNA-directed DNA polymerase</keyword>
<dbReference type="Pfam" id="PF17917">
    <property type="entry name" value="RT_RNaseH"/>
    <property type="match status" value="1"/>
</dbReference>
<comment type="caution">
    <text evidence="8">The sequence shown here is derived from an EMBL/GenBank/DDBJ whole genome shotgun (WGS) entry which is preliminary data.</text>
</comment>
<keyword evidence="9" id="KW-1185">Reference proteome</keyword>
<evidence type="ECO:0000259" key="7">
    <source>
        <dbReference type="Pfam" id="PF17917"/>
    </source>
</evidence>
<dbReference type="PANTHER" id="PTHR34072:SF55">
    <property type="entry name" value="DNA_RNA POLYMERASES SUPERFAMILY PROTEIN"/>
    <property type="match status" value="1"/>
</dbReference>
<protein>
    <recommendedName>
        <fullName evidence="7">Reverse transcriptase RNase H-like domain-containing protein</fullName>
    </recommendedName>
</protein>
<dbReference type="Proteomes" id="UP001630127">
    <property type="component" value="Unassembled WGS sequence"/>
</dbReference>
<evidence type="ECO:0000256" key="6">
    <source>
        <dbReference type="ARBA" id="ARBA00022918"/>
    </source>
</evidence>
<keyword evidence="1" id="KW-0808">Transferase</keyword>
<dbReference type="GO" id="GO:0016787">
    <property type="term" value="F:hydrolase activity"/>
    <property type="evidence" value="ECO:0007669"/>
    <property type="project" value="UniProtKB-KW"/>
</dbReference>
<keyword evidence="4" id="KW-0255">Endonuclease</keyword>
<dbReference type="InterPro" id="IPR041373">
    <property type="entry name" value="RT_RNaseH"/>
</dbReference>
<name>A0ABD2YSD6_9GENT</name>
<proteinExistence type="predicted"/>
<dbReference type="GO" id="GO:0004519">
    <property type="term" value="F:endonuclease activity"/>
    <property type="evidence" value="ECO:0007669"/>
    <property type="project" value="UniProtKB-KW"/>
</dbReference>
<sequence length="118" mass="13945">MQNRRPLAFLSQVLCAKNEEMSIYEKELLALIIAIIKWKHYPVRAYFVIETDHESLKCLLDERISTLLQQKWLTKLIGLDYEIQFRKGKENLVANVLSRRVDESKMTDRISIASMQFQ</sequence>
<keyword evidence="2" id="KW-0548">Nucleotidyltransferase</keyword>
<reference evidence="8 9" key="1">
    <citation type="submission" date="2024-11" db="EMBL/GenBank/DDBJ databases">
        <title>A near-complete genome assembly of Cinchona calisaya.</title>
        <authorList>
            <person name="Lian D.C."/>
            <person name="Zhao X.W."/>
            <person name="Wei L."/>
        </authorList>
    </citation>
    <scope>NUCLEOTIDE SEQUENCE [LARGE SCALE GENOMIC DNA]</scope>
    <source>
        <tissue evidence="8">Nenye</tissue>
    </source>
</reference>
<dbReference type="EMBL" id="JBJUIK010000012">
    <property type="protein sequence ID" value="KAL3509689.1"/>
    <property type="molecule type" value="Genomic_DNA"/>
</dbReference>
<keyword evidence="5" id="KW-0378">Hydrolase</keyword>
<evidence type="ECO:0000256" key="1">
    <source>
        <dbReference type="ARBA" id="ARBA00022679"/>
    </source>
</evidence>
<evidence type="ECO:0000256" key="4">
    <source>
        <dbReference type="ARBA" id="ARBA00022759"/>
    </source>
</evidence>
<evidence type="ECO:0000256" key="3">
    <source>
        <dbReference type="ARBA" id="ARBA00022722"/>
    </source>
</evidence>
<dbReference type="SUPFAM" id="SSF56672">
    <property type="entry name" value="DNA/RNA polymerases"/>
    <property type="match status" value="1"/>
</dbReference>
<gene>
    <name evidence="8" type="ORF">ACH5RR_029090</name>
</gene>
<dbReference type="AlphaFoldDB" id="A0ABD2YSD6"/>
<organism evidence="8 9">
    <name type="scientific">Cinchona calisaya</name>
    <dbReference type="NCBI Taxonomy" id="153742"/>
    <lineage>
        <taxon>Eukaryota</taxon>
        <taxon>Viridiplantae</taxon>
        <taxon>Streptophyta</taxon>
        <taxon>Embryophyta</taxon>
        <taxon>Tracheophyta</taxon>
        <taxon>Spermatophyta</taxon>
        <taxon>Magnoliopsida</taxon>
        <taxon>eudicotyledons</taxon>
        <taxon>Gunneridae</taxon>
        <taxon>Pentapetalae</taxon>
        <taxon>asterids</taxon>
        <taxon>lamiids</taxon>
        <taxon>Gentianales</taxon>
        <taxon>Rubiaceae</taxon>
        <taxon>Cinchonoideae</taxon>
        <taxon>Cinchoneae</taxon>
        <taxon>Cinchona</taxon>
    </lineage>
</organism>
<dbReference type="InterPro" id="IPR043502">
    <property type="entry name" value="DNA/RNA_pol_sf"/>
</dbReference>
<keyword evidence="3" id="KW-0540">Nuclease</keyword>
<evidence type="ECO:0000313" key="9">
    <source>
        <dbReference type="Proteomes" id="UP001630127"/>
    </source>
</evidence>
<evidence type="ECO:0000313" key="8">
    <source>
        <dbReference type="EMBL" id="KAL3509689.1"/>
    </source>
</evidence>
<dbReference type="PANTHER" id="PTHR34072">
    <property type="entry name" value="ENZYMATIC POLYPROTEIN-RELATED"/>
    <property type="match status" value="1"/>
</dbReference>
<evidence type="ECO:0000256" key="5">
    <source>
        <dbReference type="ARBA" id="ARBA00022801"/>
    </source>
</evidence>
<feature type="domain" description="Reverse transcriptase RNase H-like" evidence="7">
    <location>
        <begin position="3"/>
        <end position="76"/>
    </location>
</feature>
<accession>A0ABD2YSD6</accession>
<evidence type="ECO:0000256" key="2">
    <source>
        <dbReference type="ARBA" id="ARBA00022695"/>
    </source>
</evidence>